<dbReference type="AlphaFoldDB" id="A0A1G6NJB7"/>
<evidence type="ECO:0000313" key="3">
    <source>
        <dbReference type="Proteomes" id="UP000199494"/>
    </source>
</evidence>
<sequence>MTRLLVFEVTLGIVFFVVLQQPWAMMVGGVLGVAAVAAMFGRSNGRWWTDTFMLWLRYKMRSGSSGSKRQDPRLAALCELAPDLVIEDIDDQDDKKLGMGSDSAGWFAVLEVATTSIEHALPPVPIAALAKIASEAEQAGVVMQVVSHTSAMNGTAARDHVIWVAVRLDASAVAQSMIDHAGKDVDIPAVLAEVVHRAERLLRRRDLRVRTLPAEELVDALARSCDLLPTAQTVVREDWDAWNSTRLVHGCFWLHTWPDAERTAWLLAMLAEVPAALVSIAFIIEPSYEGTSIRCLVRVATTREHYRQTCDRVMRVAGWAGAQMSRLDGQHAPAVYASAPSGGGAR</sequence>
<accession>A0A1G6NJB7</accession>
<dbReference type="RefSeq" id="WP_245865642.1">
    <property type="nucleotide sequence ID" value="NZ_CP016353.1"/>
</dbReference>
<proteinExistence type="predicted"/>
<keyword evidence="3" id="KW-1185">Reference proteome</keyword>
<gene>
    <name evidence="2" type="ORF">SAMN05421630_103161</name>
</gene>
<dbReference type="STRING" id="530584.SAMN05421630_103161"/>
<name>A0A1G6NJB7_9PSEU</name>
<reference evidence="2 3" key="1">
    <citation type="submission" date="2016-10" db="EMBL/GenBank/DDBJ databases">
        <authorList>
            <person name="de Groot N.N."/>
        </authorList>
    </citation>
    <scope>NUCLEOTIDE SEQUENCE [LARGE SCALE GENOMIC DNA]</scope>
    <source>
        <strain evidence="2 3">CGMCC 4.5506</strain>
    </source>
</reference>
<dbReference type="Pfam" id="PF11203">
    <property type="entry name" value="EccE"/>
    <property type="match status" value="1"/>
</dbReference>
<organism evidence="2 3">
    <name type="scientific">Prauserella marina</name>
    <dbReference type="NCBI Taxonomy" id="530584"/>
    <lineage>
        <taxon>Bacteria</taxon>
        <taxon>Bacillati</taxon>
        <taxon>Actinomycetota</taxon>
        <taxon>Actinomycetes</taxon>
        <taxon>Pseudonocardiales</taxon>
        <taxon>Pseudonocardiaceae</taxon>
        <taxon>Prauserella</taxon>
    </lineage>
</organism>
<feature type="domain" description="Type VII secretion system protein EccE" evidence="1">
    <location>
        <begin position="157"/>
        <end position="254"/>
    </location>
</feature>
<evidence type="ECO:0000313" key="2">
    <source>
        <dbReference type="EMBL" id="SDC67859.1"/>
    </source>
</evidence>
<dbReference type="EMBL" id="FMZE01000003">
    <property type="protein sequence ID" value="SDC67859.1"/>
    <property type="molecule type" value="Genomic_DNA"/>
</dbReference>
<protein>
    <submittedName>
        <fullName evidence="2">Type VII secretion protein EccE</fullName>
    </submittedName>
</protein>
<dbReference type="InterPro" id="IPR050051">
    <property type="entry name" value="EccE_dom"/>
</dbReference>
<dbReference type="Proteomes" id="UP000199494">
    <property type="component" value="Unassembled WGS sequence"/>
</dbReference>
<evidence type="ECO:0000259" key="1">
    <source>
        <dbReference type="Pfam" id="PF11203"/>
    </source>
</evidence>